<comment type="function">
    <text evidence="3">Required for the function of coenzyme Q in the respiratory chain. May serve as a chaperone or may be involved in the transport of Q6 from its site of synthesis to the catalytic sites of the respiratory complexes.</text>
</comment>
<protein>
    <submittedName>
        <fullName evidence="6">Coenzyme Q-binding protein coq10, mitochondrial</fullName>
    </submittedName>
</protein>
<dbReference type="Proteomes" id="UP001527925">
    <property type="component" value="Unassembled WGS sequence"/>
</dbReference>
<comment type="subunit">
    <text evidence="2">Interacts with coenzyme Q.</text>
</comment>
<evidence type="ECO:0000259" key="5">
    <source>
        <dbReference type="Pfam" id="PF03364"/>
    </source>
</evidence>
<keyword evidence="7" id="KW-1185">Reference proteome</keyword>
<evidence type="ECO:0000313" key="6">
    <source>
        <dbReference type="EMBL" id="KAL2917788.1"/>
    </source>
</evidence>
<dbReference type="PANTHER" id="PTHR12901:SF10">
    <property type="entry name" value="COENZYME Q-BINDING PROTEIN COQ10, MITOCHONDRIAL"/>
    <property type="match status" value="1"/>
</dbReference>
<comment type="caution">
    <text evidence="6">The sequence shown here is derived from an EMBL/GenBank/DDBJ whole genome shotgun (WGS) entry which is preliminary data.</text>
</comment>
<proteinExistence type="inferred from homology"/>
<reference evidence="6 7" key="1">
    <citation type="submission" date="2023-09" db="EMBL/GenBank/DDBJ databases">
        <title>Pangenome analysis of Batrachochytrium dendrobatidis and related Chytrids.</title>
        <authorList>
            <person name="Yacoub M.N."/>
            <person name="Stajich J.E."/>
            <person name="James T.Y."/>
        </authorList>
    </citation>
    <scope>NUCLEOTIDE SEQUENCE [LARGE SCALE GENOMIC DNA]</scope>
    <source>
        <strain evidence="6 7">JEL0888</strain>
    </source>
</reference>
<dbReference type="InterPro" id="IPR005031">
    <property type="entry name" value="COQ10_START"/>
</dbReference>
<dbReference type="CDD" id="cd07813">
    <property type="entry name" value="COQ10p_like"/>
    <property type="match status" value="1"/>
</dbReference>
<dbReference type="InterPro" id="IPR023393">
    <property type="entry name" value="START-like_dom_sf"/>
</dbReference>
<name>A0ABR4NE30_9FUNG</name>
<gene>
    <name evidence="6" type="primary">COQ10</name>
    <name evidence="6" type="ORF">HK105_202661</name>
</gene>
<comment type="similarity">
    <text evidence="1">Belongs to the COQ10 family.</text>
</comment>
<feature type="domain" description="Coenzyme Q-binding protein COQ10 START" evidence="5">
    <location>
        <begin position="59"/>
        <end position="236"/>
    </location>
</feature>
<dbReference type="SUPFAM" id="SSF55961">
    <property type="entry name" value="Bet v1-like"/>
    <property type="match status" value="1"/>
</dbReference>
<feature type="chain" id="PRO_5046461343" evidence="4">
    <location>
        <begin position="22"/>
        <end position="253"/>
    </location>
</feature>
<dbReference type="EMBL" id="JADGIZ020000009">
    <property type="protein sequence ID" value="KAL2917788.1"/>
    <property type="molecule type" value="Genomic_DNA"/>
</dbReference>
<dbReference type="Pfam" id="PF03364">
    <property type="entry name" value="Polyketide_cyc"/>
    <property type="match status" value="1"/>
</dbReference>
<evidence type="ECO:0000256" key="2">
    <source>
        <dbReference type="ARBA" id="ARBA00011814"/>
    </source>
</evidence>
<dbReference type="InterPro" id="IPR044996">
    <property type="entry name" value="COQ10-like"/>
</dbReference>
<dbReference type="Gene3D" id="3.30.530.20">
    <property type="match status" value="1"/>
</dbReference>
<evidence type="ECO:0000256" key="1">
    <source>
        <dbReference type="ARBA" id="ARBA00006885"/>
    </source>
</evidence>
<evidence type="ECO:0000313" key="7">
    <source>
        <dbReference type="Proteomes" id="UP001527925"/>
    </source>
</evidence>
<organism evidence="6 7">
    <name type="scientific">Polyrhizophydium stewartii</name>
    <dbReference type="NCBI Taxonomy" id="2732419"/>
    <lineage>
        <taxon>Eukaryota</taxon>
        <taxon>Fungi</taxon>
        <taxon>Fungi incertae sedis</taxon>
        <taxon>Chytridiomycota</taxon>
        <taxon>Chytridiomycota incertae sedis</taxon>
        <taxon>Chytridiomycetes</taxon>
        <taxon>Rhizophydiales</taxon>
        <taxon>Rhizophydiales incertae sedis</taxon>
        <taxon>Polyrhizophydium</taxon>
    </lineage>
</organism>
<dbReference type="PANTHER" id="PTHR12901">
    <property type="entry name" value="SPERM PROTEIN HOMOLOG"/>
    <property type="match status" value="1"/>
</dbReference>
<dbReference type="PROSITE" id="PS51257">
    <property type="entry name" value="PROKAR_LIPOPROTEIN"/>
    <property type="match status" value="1"/>
</dbReference>
<sequence length="253" mass="26880">MASRATLALLAPAATPGAGACARAPAHAAVAARRTFLTALFDSGPQSSVQQYRERRVLGYSAAQMCALVSDVDQYSRFVPWCVGSRVLSRHATRAAGAGAGARAGAPTPAQLAAQPELAGTRLSMRAELSIGFQAFSEAYTSTVTCEHPTLVRAVASNSSVFKTLVNEWRFQPVPPALRIPGPPGSPPASGPFSETDLRSCLVDFSVAFEFNNALYAQASGLFLDEVSKMMVTAFERRALEIYGRPSRPSRKL</sequence>
<accession>A0ABR4NE30</accession>
<keyword evidence="4" id="KW-0732">Signal</keyword>
<evidence type="ECO:0000256" key="3">
    <source>
        <dbReference type="ARBA" id="ARBA00024947"/>
    </source>
</evidence>
<evidence type="ECO:0000256" key="4">
    <source>
        <dbReference type="SAM" id="SignalP"/>
    </source>
</evidence>
<feature type="signal peptide" evidence="4">
    <location>
        <begin position="1"/>
        <end position="21"/>
    </location>
</feature>